<feature type="transmembrane region" description="Helical" evidence="1">
    <location>
        <begin position="12"/>
        <end position="29"/>
    </location>
</feature>
<gene>
    <name evidence="2" type="ORF">A6A20_04040</name>
</gene>
<feature type="transmembrane region" description="Helical" evidence="1">
    <location>
        <begin position="49"/>
        <end position="71"/>
    </location>
</feature>
<dbReference type="InterPro" id="IPR008523">
    <property type="entry name" value="DUF805"/>
</dbReference>
<keyword evidence="1" id="KW-0812">Transmembrane</keyword>
<evidence type="ECO:0000313" key="3">
    <source>
        <dbReference type="Proteomes" id="UP001155500"/>
    </source>
</evidence>
<evidence type="ECO:0000313" key="2">
    <source>
        <dbReference type="EMBL" id="MDG6894813.1"/>
    </source>
</evidence>
<dbReference type="RefSeq" id="WP_279572273.1">
    <property type="nucleotide sequence ID" value="NZ_LWID01000001.1"/>
</dbReference>
<feature type="transmembrane region" description="Helical" evidence="1">
    <location>
        <begin position="83"/>
        <end position="103"/>
    </location>
</feature>
<dbReference type="Proteomes" id="UP001155500">
    <property type="component" value="Unassembled WGS sequence"/>
</dbReference>
<evidence type="ECO:0000256" key="1">
    <source>
        <dbReference type="SAM" id="Phobius"/>
    </source>
</evidence>
<protein>
    <recommendedName>
        <fullName evidence="4">DUF805 domain-containing protein</fullName>
    </recommendedName>
</protein>
<keyword evidence="1" id="KW-0472">Membrane</keyword>
<organism evidence="2 3">
    <name type="scientific">Volucribacter amazonae</name>
    <dbReference type="NCBI Taxonomy" id="256731"/>
    <lineage>
        <taxon>Bacteria</taxon>
        <taxon>Pseudomonadati</taxon>
        <taxon>Pseudomonadota</taxon>
        <taxon>Gammaproteobacteria</taxon>
        <taxon>Pasteurellales</taxon>
        <taxon>Pasteurellaceae</taxon>
        <taxon>Volucribacter</taxon>
    </lineage>
</organism>
<dbReference type="GO" id="GO:0005886">
    <property type="term" value="C:plasma membrane"/>
    <property type="evidence" value="ECO:0007669"/>
    <property type="project" value="TreeGrafter"/>
</dbReference>
<comment type="caution">
    <text evidence="2">The sequence shown here is derived from an EMBL/GenBank/DDBJ whole genome shotgun (WGS) entry which is preliminary data.</text>
</comment>
<sequence>MKIGRMRRLDYGLWYIGLFVFDLFLWVFFTALEKYIDNSLYELDLFQSFIIFGWSIIILIIYTLMRFYFIIARFHDLGKSGYYSLWTIIPIAGCIISFILLFLKGEVGDNQYGKDPKSK</sequence>
<dbReference type="PANTHER" id="PTHR34980">
    <property type="entry name" value="INNER MEMBRANE PROTEIN-RELATED-RELATED"/>
    <property type="match status" value="1"/>
</dbReference>
<dbReference type="Pfam" id="PF05656">
    <property type="entry name" value="DUF805"/>
    <property type="match status" value="1"/>
</dbReference>
<accession>A0A9X4P957</accession>
<proteinExistence type="predicted"/>
<name>A0A9X4P957_9PAST</name>
<keyword evidence="1" id="KW-1133">Transmembrane helix</keyword>
<reference evidence="2" key="1">
    <citation type="submission" date="2016-03" db="EMBL/GenBank/DDBJ databases">
        <title>Co-evolution between Pasteurellaceae and their hosts.</title>
        <authorList>
            <person name="Hansen M.J."/>
            <person name="Bojesen A.M."/>
            <person name="Planet P."/>
        </authorList>
    </citation>
    <scope>NUCLEOTIDE SEQUENCE</scope>
    <source>
        <strain evidence="2">146/S8/89</strain>
    </source>
</reference>
<dbReference type="EMBL" id="LWID01000001">
    <property type="protein sequence ID" value="MDG6894813.1"/>
    <property type="molecule type" value="Genomic_DNA"/>
</dbReference>
<evidence type="ECO:0008006" key="4">
    <source>
        <dbReference type="Google" id="ProtNLM"/>
    </source>
</evidence>
<keyword evidence="3" id="KW-1185">Reference proteome</keyword>
<dbReference type="AlphaFoldDB" id="A0A9X4P957"/>